<dbReference type="SUPFAM" id="SSF51338">
    <property type="entry name" value="Composite domain of metallo-dependent hydrolases"/>
    <property type="match status" value="1"/>
</dbReference>
<evidence type="ECO:0000256" key="3">
    <source>
        <dbReference type="ARBA" id="ARBA00022801"/>
    </source>
</evidence>
<sequence>MTGAGLGVVQGCVAARGGRIVHVGDDAGAPDAIQTLDCEGRWITPGLIDCHTHLVHAGDRAREFELRLQGASYEEIARAGGGIVSTMTAVRAASEADLVSASLPRLDALIAEGVTTVEIKSGYGLTLDDEAKMLRAARALEVARGIRVRTTFLGAHALPPEFRGDADGYIDLVAGTMIPAMVGLADAVDVFCEGIGFTPGQTERVFAAAAANGLPVKLHAEQLSNQHGAALAARHGALSADHLEHLDDAGVAAMAAAGTVAVLLPGAFYFMRETRKPPVDALRAAGVPIAIATDCNPGTSPLTSLLLTMNMGATLFRLTVEECLAGVTRHAARALGLANEIGTIEPGKACDLAIWDVESPAELVYRIGFNPLHDRVIGGR</sequence>
<dbReference type="GO" id="GO:0050480">
    <property type="term" value="F:imidazolonepropionase activity"/>
    <property type="evidence" value="ECO:0007669"/>
    <property type="project" value="UniProtKB-EC"/>
</dbReference>
<feature type="binding site" evidence="7">
    <location>
        <position position="296"/>
    </location>
    <ligand>
        <name>N-formimidoyl-L-glutamate</name>
        <dbReference type="ChEBI" id="CHEBI:58928"/>
    </ligand>
</feature>
<evidence type="ECO:0000256" key="6">
    <source>
        <dbReference type="ARBA" id="ARBA00023004"/>
    </source>
</evidence>
<feature type="binding site" evidence="7">
    <location>
        <position position="53"/>
    </location>
    <ligand>
        <name>Zn(2+)</name>
        <dbReference type="ChEBI" id="CHEBI:29105"/>
    </ligand>
</feature>
<feature type="binding site" evidence="7">
    <location>
        <position position="123"/>
    </location>
    <ligand>
        <name>4-imidazolone-5-propanoate</name>
        <dbReference type="ChEBI" id="CHEBI:77893"/>
    </ligand>
</feature>
<feature type="binding site" evidence="7">
    <location>
        <position position="294"/>
    </location>
    <ligand>
        <name>Fe(3+)</name>
        <dbReference type="ChEBI" id="CHEBI:29034"/>
    </ligand>
</feature>
<evidence type="ECO:0000259" key="8">
    <source>
        <dbReference type="Pfam" id="PF01979"/>
    </source>
</evidence>
<organism evidence="9 10">
    <name type="scientific">Sphingomonas rustica</name>
    <dbReference type="NCBI Taxonomy" id="3103142"/>
    <lineage>
        <taxon>Bacteria</taxon>
        <taxon>Pseudomonadati</taxon>
        <taxon>Pseudomonadota</taxon>
        <taxon>Alphaproteobacteria</taxon>
        <taxon>Sphingomonadales</taxon>
        <taxon>Sphingomonadaceae</taxon>
        <taxon>Sphingomonas</taxon>
    </lineage>
</organism>
<evidence type="ECO:0000256" key="4">
    <source>
        <dbReference type="ARBA" id="ARBA00022808"/>
    </source>
</evidence>
<reference evidence="9 10" key="1">
    <citation type="submission" date="2024-05" db="EMBL/GenBank/DDBJ databases">
        <title>Sphingomonas sp. HF-S3 16S ribosomal RNA gene Genome sequencing and assembly.</title>
        <authorList>
            <person name="Lee H."/>
        </authorList>
    </citation>
    <scope>NUCLEOTIDE SEQUENCE [LARGE SCALE GENOMIC DNA]</scope>
    <source>
        <strain evidence="9 10">HF-S3</strain>
    </source>
</reference>
<dbReference type="CDD" id="cd01296">
    <property type="entry name" value="Imidazolone-5PH"/>
    <property type="match status" value="1"/>
</dbReference>
<feature type="binding site" evidence="7">
    <location>
        <position position="222"/>
    </location>
    <ligand>
        <name>4-imidazolone-5-propanoate</name>
        <dbReference type="ChEBI" id="CHEBI:77893"/>
    </ligand>
</feature>
<feature type="binding site" evidence="7">
    <location>
        <position position="219"/>
    </location>
    <ligand>
        <name>Fe(3+)</name>
        <dbReference type="ChEBI" id="CHEBI:29034"/>
    </ligand>
</feature>
<feature type="binding site" evidence="7">
    <location>
        <position position="60"/>
    </location>
    <ligand>
        <name>4-imidazolone-5-propanoate</name>
        <dbReference type="ChEBI" id="CHEBI:77893"/>
    </ligand>
</feature>
<comment type="pathway">
    <text evidence="7">Amino-acid degradation; L-histidine degradation into L-glutamate; N-formimidoyl-L-glutamate from L-histidine: step 3/3.</text>
</comment>
<comment type="subcellular location">
    <subcellularLocation>
        <location evidence="7">Cytoplasm</location>
    </subcellularLocation>
</comment>
<feature type="binding site" evidence="7">
    <location>
        <position position="298"/>
    </location>
    <ligand>
        <name>N-formimidoyl-L-glutamate</name>
        <dbReference type="ChEBI" id="CHEBI:58928"/>
    </ligand>
</feature>
<keyword evidence="6 7" id="KW-0408">Iron</keyword>
<dbReference type="InterPro" id="IPR006680">
    <property type="entry name" value="Amidohydro-rel"/>
</dbReference>
<feature type="binding site" evidence="7">
    <location>
        <position position="299"/>
    </location>
    <ligand>
        <name>4-imidazolone-5-propanoate</name>
        <dbReference type="ChEBI" id="CHEBI:77893"/>
    </ligand>
</feature>
<feature type="binding site" evidence="7">
    <location>
        <position position="156"/>
    </location>
    <ligand>
        <name>4-imidazolone-5-propanoate</name>
        <dbReference type="ChEBI" id="CHEBI:77893"/>
    </ligand>
</feature>
<accession>A0ABV0B4C6</accession>
<feature type="binding site" evidence="7">
    <location>
        <position position="53"/>
    </location>
    <ligand>
        <name>Fe(3+)</name>
        <dbReference type="ChEBI" id="CHEBI:29034"/>
    </ligand>
</feature>
<evidence type="ECO:0000313" key="9">
    <source>
        <dbReference type="EMBL" id="MEN3746434.1"/>
    </source>
</evidence>
<feature type="binding site" evidence="7">
    <location>
        <position position="51"/>
    </location>
    <ligand>
        <name>Fe(3+)</name>
        <dbReference type="ChEBI" id="CHEBI:29034"/>
    </ligand>
</feature>
<feature type="binding site" evidence="7">
    <location>
        <position position="294"/>
    </location>
    <ligand>
        <name>Zn(2+)</name>
        <dbReference type="ChEBI" id="CHEBI:29105"/>
    </ligand>
</feature>
<dbReference type="Gene3D" id="2.30.40.10">
    <property type="entry name" value="Urease, subunit C, domain 1"/>
    <property type="match status" value="1"/>
</dbReference>
<keyword evidence="2 7" id="KW-0479">Metal-binding</keyword>
<dbReference type="InterPro" id="IPR011059">
    <property type="entry name" value="Metal-dep_hydrolase_composite"/>
</dbReference>
<dbReference type="NCBIfam" id="TIGR01224">
    <property type="entry name" value="hutI"/>
    <property type="match status" value="1"/>
</dbReference>
<dbReference type="RefSeq" id="WP_346245639.1">
    <property type="nucleotide sequence ID" value="NZ_JBDIZK010000002.1"/>
</dbReference>
<comment type="function">
    <text evidence="7">Catalyzes the hydrolytic cleavage of the carbon-nitrogen bond in imidazolone-5-propanoate to yield N-formimidoyl-L-glutamate. It is the third step in the universal histidine degradation pathway.</text>
</comment>
<dbReference type="InterPro" id="IPR005920">
    <property type="entry name" value="HutI"/>
</dbReference>
<name>A0ABV0B4C6_9SPHN</name>
<dbReference type="HAMAP" id="MF_00372">
    <property type="entry name" value="HutI"/>
    <property type="match status" value="1"/>
</dbReference>
<keyword evidence="5 7" id="KW-0862">Zinc</keyword>
<dbReference type="Proteomes" id="UP001427805">
    <property type="component" value="Unassembled WGS sequence"/>
</dbReference>
<dbReference type="PANTHER" id="PTHR42752:SF1">
    <property type="entry name" value="IMIDAZOLONEPROPIONASE-RELATED"/>
    <property type="match status" value="1"/>
</dbReference>
<protein>
    <recommendedName>
        <fullName evidence="1 7">Imidazolonepropionase</fullName>
        <ecNumber evidence="1 7">3.5.2.7</ecNumber>
    </recommendedName>
    <alternativeName>
        <fullName evidence="7">Imidazolone-5-propionate hydrolase</fullName>
    </alternativeName>
</protein>
<dbReference type="SUPFAM" id="SSF51556">
    <property type="entry name" value="Metallo-dependent hydrolases"/>
    <property type="match status" value="1"/>
</dbReference>
<evidence type="ECO:0000313" key="10">
    <source>
        <dbReference type="Proteomes" id="UP001427805"/>
    </source>
</evidence>
<dbReference type="EMBL" id="JBDIZK010000002">
    <property type="protein sequence ID" value="MEN3746434.1"/>
    <property type="molecule type" value="Genomic_DNA"/>
</dbReference>
<keyword evidence="3 7" id="KW-0378">Hydrolase</keyword>
<keyword evidence="4 7" id="KW-0369">Histidine metabolism</keyword>
<feature type="binding site" evidence="7">
    <location>
        <position position="123"/>
    </location>
    <ligand>
        <name>N-formimidoyl-L-glutamate</name>
        <dbReference type="ChEBI" id="CHEBI:58928"/>
    </ligand>
</feature>
<dbReference type="EC" id="3.5.2.7" evidence="1 7"/>
<feature type="binding site" evidence="7">
    <location>
        <position position="219"/>
    </location>
    <ligand>
        <name>Zn(2+)</name>
        <dbReference type="ChEBI" id="CHEBI:29105"/>
    </ligand>
</feature>
<evidence type="ECO:0000256" key="7">
    <source>
        <dbReference type="HAMAP-Rule" id="MF_00372"/>
    </source>
</evidence>
<keyword evidence="10" id="KW-1185">Reference proteome</keyword>
<comment type="cofactor">
    <cofactor evidence="7">
        <name>Zn(2+)</name>
        <dbReference type="ChEBI" id="CHEBI:29105"/>
    </cofactor>
    <cofactor evidence="7">
        <name>Fe(3+)</name>
        <dbReference type="ChEBI" id="CHEBI:29034"/>
    </cofactor>
    <text evidence="7">Binds 1 zinc or iron ion per subunit.</text>
</comment>
<comment type="similarity">
    <text evidence="7">Belongs to the metallo-dependent hydrolases superfamily. HutI family.</text>
</comment>
<dbReference type="PANTHER" id="PTHR42752">
    <property type="entry name" value="IMIDAZOLONEPROPIONASE"/>
    <property type="match status" value="1"/>
</dbReference>
<dbReference type="Pfam" id="PF01979">
    <property type="entry name" value="Amidohydro_1"/>
    <property type="match status" value="1"/>
</dbReference>
<feature type="binding site" evidence="7">
    <location>
        <position position="51"/>
    </location>
    <ligand>
        <name>Zn(2+)</name>
        <dbReference type="ChEBI" id="CHEBI:29105"/>
    </ligand>
</feature>
<keyword evidence="7" id="KW-0963">Cytoplasm</keyword>
<comment type="caution">
    <text evidence="9">The sequence shown here is derived from an EMBL/GenBank/DDBJ whole genome shotgun (WGS) entry which is preliminary data.</text>
</comment>
<dbReference type="InterPro" id="IPR032466">
    <property type="entry name" value="Metal_Hydrolase"/>
</dbReference>
<gene>
    <name evidence="7 9" type="primary">hutI</name>
    <name evidence="9" type="ORF">TPR58_04585</name>
</gene>
<dbReference type="Gene3D" id="3.20.20.140">
    <property type="entry name" value="Metal-dependent hydrolases"/>
    <property type="match status" value="1"/>
</dbReference>
<evidence type="ECO:0000256" key="5">
    <source>
        <dbReference type="ARBA" id="ARBA00022833"/>
    </source>
</evidence>
<feature type="domain" description="Amidohydrolase-related" evidence="8">
    <location>
        <begin position="42"/>
        <end position="358"/>
    </location>
</feature>
<comment type="catalytic activity">
    <reaction evidence="7">
        <text>4-imidazolone-5-propanoate + H2O = N-formimidoyl-L-glutamate</text>
        <dbReference type="Rhea" id="RHEA:23660"/>
        <dbReference type="ChEBI" id="CHEBI:15377"/>
        <dbReference type="ChEBI" id="CHEBI:58928"/>
        <dbReference type="ChEBI" id="CHEBI:77893"/>
        <dbReference type="EC" id="3.5.2.7"/>
    </reaction>
</comment>
<evidence type="ECO:0000256" key="2">
    <source>
        <dbReference type="ARBA" id="ARBA00022723"/>
    </source>
</evidence>
<proteinExistence type="inferred from homology"/>
<evidence type="ECO:0000256" key="1">
    <source>
        <dbReference type="ARBA" id="ARBA00012864"/>
    </source>
</evidence>